<proteinExistence type="predicted"/>
<reference evidence="1 2" key="1">
    <citation type="journal article" date="2014" name="Nat. Commun.">
        <title>Molecular traces of alternative social organization in a termite genome.</title>
        <authorList>
            <person name="Terrapon N."/>
            <person name="Li C."/>
            <person name="Robertson H.M."/>
            <person name="Ji L."/>
            <person name="Meng X."/>
            <person name="Booth W."/>
            <person name="Chen Z."/>
            <person name="Childers C.P."/>
            <person name="Glastad K.M."/>
            <person name="Gokhale K."/>
            <person name="Gowin J."/>
            <person name="Gronenberg W."/>
            <person name="Hermansen R.A."/>
            <person name="Hu H."/>
            <person name="Hunt B.G."/>
            <person name="Huylmans A.K."/>
            <person name="Khalil S.M."/>
            <person name="Mitchell R.D."/>
            <person name="Munoz-Torres M.C."/>
            <person name="Mustard J.A."/>
            <person name="Pan H."/>
            <person name="Reese J.T."/>
            <person name="Scharf M.E."/>
            <person name="Sun F."/>
            <person name="Vogel H."/>
            <person name="Xiao J."/>
            <person name="Yang W."/>
            <person name="Yang Z."/>
            <person name="Yang Z."/>
            <person name="Zhou J."/>
            <person name="Zhu J."/>
            <person name="Brent C.S."/>
            <person name="Elsik C.G."/>
            <person name="Goodisman M.A."/>
            <person name="Liberles D.A."/>
            <person name="Roe R.M."/>
            <person name="Vargo E.L."/>
            <person name="Vilcinskas A."/>
            <person name="Wang J."/>
            <person name="Bornberg-Bauer E."/>
            <person name="Korb J."/>
            <person name="Zhang G."/>
            <person name="Liebig J."/>
        </authorList>
    </citation>
    <scope>NUCLEOTIDE SEQUENCE [LARGE SCALE GENOMIC DNA]</scope>
    <source>
        <tissue evidence="1">Whole organism</tissue>
    </source>
</reference>
<keyword evidence="2" id="KW-1185">Reference proteome</keyword>
<dbReference type="Proteomes" id="UP000027135">
    <property type="component" value="Unassembled WGS sequence"/>
</dbReference>
<gene>
    <name evidence="1" type="ORF">L798_13405</name>
</gene>
<sequence>MGHTNHIKVQMTPETAIIQKNTTLQDTFMIQVSVAPMLMLYPAYGASPFDRSHGT</sequence>
<name>A0A067R3D5_ZOONE</name>
<dbReference type="EMBL" id="KK853024">
    <property type="protein sequence ID" value="KDR12344.1"/>
    <property type="molecule type" value="Genomic_DNA"/>
</dbReference>
<evidence type="ECO:0000313" key="2">
    <source>
        <dbReference type="Proteomes" id="UP000027135"/>
    </source>
</evidence>
<evidence type="ECO:0000313" key="1">
    <source>
        <dbReference type="EMBL" id="KDR12344.1"/>
    </source>
</evidence>
<dbReference type="InParanoid" id="A0A067R3D5"/>
<organism evidence="1 2">
    <name type="scientific">Zootermopsis nevadensis</name>
    <name type="common">Dampwood termite</name>
    <dbReference type="NCBI Taxonomy" id="136037"/>
    <lineage>
        <taxon>Eukaryota</taxon>
        <taxon>Metazoa</taxon>
        <taxon>Ecdysozoa</taxon>
        <taxon>Arthropoda</taxon>
        <taxon>Hexapoda</taxon>
        <taxon>Insecta</taxon>
        <taxon>Pterygota</taxon>
        <taxon>Neoptera</taxon>
        <taxon>Polyneoptera</taxon>
        <taxon>Dictyoptera</taxon>
        <taxon>Blattodea</taxon>
        <taxon>Blattoidea</taxon>
        <taxon>Termitoidae</taxon>
        <taxon>Termopsidae</taxon>
        <taxon>Zootermopsis</taxon>
    </lineage>
</organism>
<protein>
    <submittedName>
        <fullName evidence="1">Uncharacterized protein</fullName>
    </submittedName>
</protein>
<dbReference type="AlphaFoldDB" id="A0A067R3D5"/>
<accession>A0A067R3D5</accession>